<dbReference type="PANTHER" id="PTHR24115">
    <property type="entry name" value="KINESIN-RELATED"/>
    <property type="match status" value="1"/>
</dbReference>
<dbReference type="OrthoDB" id="3176171at2759"/>
<name>A0A1W0X2T3_HYPEX</name>
<dbReference type="SUPFAM" id="SSF52540">
    <property type="entry name" value="P-loop containing nucleoside triphosphate hydrolases"/>
    <property type="match status" value="1"/>
</dbReference>
<dbReference type="InterPro" id="IPR036961">
    <property type="entry name" value="Kinesin_motor_dom_sf"/>
</dbReference>
<comment type="similarity">
    <text evidence="5">Belongs to the TRAFAC class myosin-kinesin ATPase superfamily. Kinesin family.</text>
</comment>
<dbReference type="GO" id="GO:0005874">
    <property type="term" value="C:microtubule"/>
    <property type="evidence" value="ECO:0007669"/>
    <property type="project" value="TreeGrafter"/>
</dbReference>
<feature type="region of interest" description="Disordered" evidence="6">
    <location>
        <begin position="128"/>
        <end position="157"/>
    </location>
</feature>
<feature type="region of interest" description="Disordered" evidence="6">
    <location>
        <begin position="84"/>
        <end position="109"/>
    </location>
</feature>
<comment type="subcellular location">
    <subcellularLocation>
        <location evidence="1">Cytoplasm</location>
        <location evidence="1">Cytoskeleton</location>
    </subcellularLocation>
</comment>
<dbReference type="InterPro" id="IPR027640">
    <property type="entry name" value="Kinesin-like_fam"/>
</dbReference>
<gene>
    <name evidence="8" type="ORF">BV898_04349</name>
</gene>
<dbReference type="EMBL" id="MTYJ01000021">
    <property type="protein sequence ID" value="OQV21773.1"/>
    <property type="molecule type" value="Genomic_DNA"/>
</dbReference>
<evidence type="ECO:0000313" key="9">
    <source>
        <dbReference type="Proteomes" id="UP000192578"/>
    </source>
</evidence>
<dbReference type="PANTHER" id="PTHR24115:SF191">
    <property type="entry name" value="KINESIN-LIKE PROTEIN KIF9"/>
    <property type="match status" value="1"/>
</dbReference>
<feature type="domain" description="Kinesin motor" evidence="7">
    <location>
        <begin position="162"/>
        <end position="492"/>
    </location>
</feature>
<keyword evidence="4" id="KW-0963">Cytoplasm</keyword>
<dbReference type="GO" id="GO:0016887">
    <property type="term" value="F:ATP hydrolysis activity"/>
    <property type="evidence" value="ECO:0007669"/>
    <property type="project" value="TreeGrafter"/>
</dbReference>
<feature type="region of interest" description="Disordered" evidence="6">
    <location>
        <begin position="588"/>
        <end position="616"/>
    </location>
</feature>
<dbReference type="SMART" id="SM00129">
    <property type="entry name" value="KISc"/>
    <property type="match status" value="1"/>
</dbReference>
<evidence type="ECO:0000256" key="5">
    <source>
        <dbReference type="PROSITE-ProRule" id="PRU00283"/>
    </source>
</evidence>
<evidence type="ECO:0000256" key="1">
    <source>
        <dbReference type="ARBA" id="ARBA00004245"/>
    </source>
</evidence>
<dbReference type="Pfam" id="PF00225">
    <property type="entry name" value="Kinesin"/>
    <property type="match status" value="1"/>
</dbReference>
<evidence type="ECO:0000256" key="3">
    <source>
        <dbReference type="ARBA" id="ARBA00022840"/>
    </source>
</evidence>
<accession>A0A1W0X2T3</accession>
<evidence type="ECO:0000256" key="2">
    <source>
        <dbReference type="ARBA" id="ARBA00022741"/>
    </source>
</evidence>
<evidence type="ECO:0000256" key="6">
    <source>
        <dbReference type="SAM" id="MobiDB-lite"/>
    </source>
</evidence>
<dbReference type="GO" id="GO:0007018">
    <property type="term" value="P:microtubule-based movement"/>
    <property type="evidence" value="ECO:0007669"/>
    <property type="project" value="InterPro"/>
</dbReference>
<keyword evidence="2 5" id="KW-0547">Nucleotide-binding</keyword>
<reference evidence="9" key="1">
    <citation type="submission" date="2017-01" db="EMBL/GenBank/DDBJ databases">
        <title>Comparative genomics of anhydrobiosis in the tardigrade Hypsibius dujardini.</title>
        <authorList>
            <person name="Yoshida Y."/>
            <person name="Koutsovoulos G."/>
            <person name="Laetsch D."/>
            <person name="Stevens L."/>
            <person name="Kumar S."/>
            <person name="Horikawa D."/>
            <person name="Ishino K."/>
            <person name="Komine S."/>
            <person name="Tomita M."/>
            <person name="Blaxter M."/>
            <person name="Arakawa K."/>
        </authorList>
    </citation>
    <scope>NUCLEOTIDE SEQUENCE [LARGE SCALE GENOMIC DNA]</scope>
    <source>
        <strain evidence="9">Z151</strain>
    </source>
</reference>
<dbReference type="GO" id="GO:0003777">
    <property type="term" value="F:microtubule motor activity"/>
    <property type="evidence" value="ECO:0007669"/>
    <property type="project" value="InterPro"/>
</dbReference>
<sequence>MTSSQNLQSAAAAGGQNLITGKPFAPALGANASRINVTAPSGISDSIGPAQTLTVENRKNDTLQATKSQKDMAIKSKENFRTEEPVRGPATMQGKSHRSVSVSSAGSKHAHRCLSKVRWNIQHARNYPKRMKKPPSPKRVLPPVPNPNRIRKRPDGKTSCEPVRLVCRVKPSTHYAKDRCAITNQAVEIQQESSGKKSTELSATWKFTMDRAFYGGTQLEVYQNVFHEPLLSALDGVSGFVMLCGRKGTGKTYTSQGESNHYDYRGMIPRALQEVFREIQARYHEYDIRVSVSYYDLVGETALDLLSEQCHLEMTECSYKRLTYVKELSYARIKNEDEALFVYFLANYNRKKMLAKYADKPIEAHTLFTFYFEIHSKLLTDEVFKVSKLTLLELATATNLEHLPRIIPSLHDVLLYTNKSVGLLEKALTLRLTGDIPVKKIPCRQSKLVHALKDILTDERGRITVVACVSAEEQSLKDTVKSLKFASRFKGLFVVPQPNLLPDQEAMLRIVREQAEVLKTELRMYDLLNARESPDYTAHAGAQDFFRTAREVKDFVEGRISVPKFSTYKQMESFLGLMKKFAKDGDLPTEPVEIPDSIPGHDNLQVPVNEAEDGKA</sequence>
<dbReference type="Proteomes" id="UP000192578">
    <property type="component" value="Unassembled WGS sequence"/>
</dbReference>
<proteinExistence type="inferred from homology"/>
<keyword evidence="5" id="KW-0505">Motor protein</keyword>
<dbReference type="PROSITE" id="PS50067">
    <property type="entry name" value="KINESIN_MOTOR_2"/>
    <property type="match status" value="1"/>
</dbReference>
<evidence type="ECO:0000256" key="4">
    <source>
        <dbReference type="ARBA" id="ARBA00023212"/>
    </source>
</evidence>
<keyword evidence="3 5" id="KW-0067">ATP-binding</keyword>
<feature type="binding site" evidence="5">
    <location>
        <begin position="245"/>
        <end position="252"/>
    </location>
    <ligand>
        <name>ATP</name>
        <dbReference type="ChEBI" id="CHEBI:30616"/>
    </ligand>
</feature>
<comment type="caution">
    <text evidence="8">The sequence shown here is derived from an EMBL/GenBank/DDBJ whole genome shotgun (WGS) entry which is preliminary data.</text>
</comment>
<protein>
    <submittedName>
        <fullName evidence="8">Kinesin-like protein KIF9</fullName>
    </submittedName>
</protein>
<dbReference type="InterPro" id="IPR027417">
    <property type="entry name" value="P-loop_NTPase"/>
</dbReference>
<dbReference type="GO" id="GO:0005524">
    <property type="term" value="F:ATP binding"/>
    <property type="evidence" value="ECO:0007669"/>
    <property type="project" value="UniProtKB-UniRule"/>
</dbReference>
<evidence type="ECO:0000313" key="8">
    <source>
        <dbReference type="EMBL" id="OQV21773.1"/>
    </source>
</evidence>
<dbReference type="InterPro" id="IPR001752">
    <property type="entry name" value="Kinesin_motor_dom"/>
</dbReference>
<dbReference type="PRINTS" id="PR00380">
    <property type="entry name" value="KINESINHEAVY"/>
</dbReference>
<dbReference type="Gene3D" id="3.40.850.10">
    <property type="entry name" value="Kinesin motor domain"/>
    <property type="match status" value="1"/>
</dbReference>
<dbReference type="AlphaFoldDB" id="A0A1W0X2T3"/>
<dbReference type="GO" id="GO:0005871">
    <property type="term" value="C:kinesin complex"/>
    <property type="evidence" value="ECO:0007669"/>
    <property type="project" value="TreeGrafter"/>
</dbReference>
<keyword evidence="9" id="KW-1185">Reference proteome</keyword>
<organism evidence="8 9">
    <name type="scientific">Hypsibius exemplaris</name>
    <name type="common">Freshwater tardigrade</name>
    <dbReference type="NCBI Taxonomy" id="2072580"/>
    <lineage>
        <taxon>Eukaryota</taxon>
        <taxon>Metazoa</taxon>
        <taxon>Ecdysozoa</taxon>
        <taxon>Tardigrada</taxon>
        <taxon>Eutardigrada</taxon>
        <taxon>Parachela</taxon>
        <taxon>Hypsibioidea</taxon>
        <taxon>Hypsibiidae</taxon>
        <taxon>Hypsibius</taxon>
    </lineage>
</organism>
<keyword evidence="4" id="KW-0206">Cytoskeleton</keyword>
<evidence type="ECO:0000259" key="7">
    <source>
        <dbReference type="PROSITE" id="PS50067"/>
    </source>
</evidence>
<dbReference type="GO" id="GO:0008017">
    <property type="term" value="F:microtubule binding"/>
    <property type="evidence" value="ECO:0007669"/>
    <property type="project" value="InterPro"/>
</dbReference>